<evidence type="ECO:0000313" key="1">
    <source>
        <dbReference type="EMBL" id="MDE1460995.1"/>
    </source>
</evidence>
<dbReference type="Proteomes" id="UP001528823">
    <property type="component" value="Unassembled WGS sequence"/>
</dbReference>
<accession>A0ABT5U447</accession>
<keyword evidence="2" id="KW-1185">Reference proteome</keyword>
<evidence type="ECO:0000313" key="2">
    <source>
        <dbReference type="Proteomes" id="UP001528823"/>
    </source>
</evidence>
<dbReference type="Pfam" id="PF09621">
    <property type="entry name" value="LcrR"/>
    <property type="match status" value="1"/>
</dbReference>
<protein>
    <submittedName>
        <fullName evidence="1">Uncharacterized protein</fullName>
    </submittedName>
</protein>
<organism evidence="1 2">
    <name type="scientific">Spartinivicinus poritis</name>
    <dbReference type="NCBI Taxonomy" id="2994640"/>
    <lineage>
        <taxon>Bacteria</taxon>
        <taxon>Pseudomonadati</taxon>
        <taxon>Pseudomonadota</taxon>
        <taxon>Gammaproteobacteria</taxon>
        <taxon>Oceanospirillales</taxon>
        <taxon>Zooshikellaceae</taxon>
        <taxon>Spartinivicinus</taxon>
    </lineage>
</organism>
<reference evidence="1 2" key="1">
    <citation type="submission" date="2022-11" db="EMBL/GenBank/DDBJ databases">
        <title>Spartinivicinus poritis sp. nov., isolated from scleractinian coral Porites lutea.</title>
        <authorList>
            <person name="Zhang G."/>
            <person name="Cai L."/>
            <person name="Wei Q."/>
        </authorList>
    </citation>
    <scope>NUCLEOTIDE SEQUENCE [LARGE SCALE GENOMIC DNA]</scope>
    <source>
        <strain evidence="1 2">A2-2</strain>
    </source>
</reference>
<dbReference type="EMBL" id="JAPMOU010000003">
    <property type="protein sequence ID" value="MDE1460995.1"/>
    <property type="molecule type" value="Genomic_DNA"/>
</dbReference>
<sequence length="165" mass="19576">MFDQQDVLPSTQDVLSKQLQQLGFTVEPYYLKNSFFALGYQVTINDFQLVYRLEANTVVFIIYRRLSAQRGLKNPFLVFQAFIYLLTLIPEIKHVTGSANALKTDLRRPLSTEKLKIVYKQWFNGRTSHWENGQEWFTFELKNYRPYFQLKSLQKVIHQHLPANH</sequence>
<proteinExistence type="predicted"/>
<dbReference type="InterPro" id="IPR022797">
    <property type="entry name" value="LcrR/CesD2"/>
</dbReference>
<gene>
    <name evidence="1" type="ORF">ORQ98_03320</name>
</gene>
<dbReference type="RefSeq" id="WP_274687364.1">
    <property type="nucleotide sequence ID" value="NZ_JAPMOU010000003.1"/>
</dbReference>
<comment type="caution">
    <text evidence="1">The sequence shown here is derived from an EMBL/GenBank/DDBJ whole genome shotgun (WGS) entry which is preliminary data.</text>
</comment>
<name>A0ABT5U447_9GAMM</name>